<dbReference type="PANTHER" id="PTHR31672:SF13">
    <property type="entry name" value="F-BOX PROTEIN CPR30-LIKE"/>
    <property type="match status" value="1"/>
</dbReference>
<reference evidence="2" key="1">
    <citation type="journal article" date="2017" name="Nature">
        <title>The genome of Chenopodium quinoa.</title>
        <authorList>
            <person name="Jarvis D.E."/>
            <person name="Ho Y.S."/>
            <person name="Lightfoot D.J."/>
            <person name="Schmoeckel S.M."/>
            <person name="Li B."/>
            <person name="Borm T.J.A."/>
            <person name="Ohyanagi H."/>
            <person name="Mineta K."/>
            <person name="Michell C.T."/>
            <person name="Saber N."/>
            <person name="Kharbatia N.M."/>
            <person name="Rupper R.R."/>
            <person name="Sharp A.R."/>
            <person name="Dally N."/>
            <person name="Boughton B.A."/>
            <person name="Woo Y.H."/>
            <person name="Gao G."/>
            <person name="Schijlen E.G.W.M."/>
            <person name="Guo X."/>
            <person name="Momin A.A."/>
            <person name="Negrao S."/>
            <person name="Al-Babili S."/>
            <person name="Gehring C."/>
            <person name="Roessner U."/>
            <person name="Jung C."/>
            <person name="Murphy K."/>
            <person name="Arold S.T."/>
            <person name="Gojobori T."/>
            <person name="van der Linden C.G."/>
            <person name="van Loo E.N."/>
            <person name="Jellen E.N."/>
            <person name="Maughan P.J."/>
            <person name="Tester M."/>
        </authorList>
    </citation>
    <scope>NUCLEOTIDE SEQUENCE [LARGE SCALE GENOMIC DNA]</scope>
    <source>
        <strain evidence="2">cv. PI 614886</strain>
    </source>
</reference>
<dbReference type="CDD" id="cd22157">
    <property type="entry name" value="F-box_AtFBW1-like"/>
    <property type="match status" value="1"/>
</dbReference>
<dbReference type="Gene3D" id="1.20.1280.50">
    <property type="match status" value="1"/>
</dbReference>
<accession>A0A803L8H5</accession>
<name>A0A803L8H5_CHEQI</name>
<dbReference type="PANTHER" id="PTHR31672">
    <property type="entry name" value="BNACNNG10540D PROTEIN"/>
    <property type="match status" value="1"/>
</dbReference>
<dbReference type="EnsemblPlants" id="AUR62008164-RA">
    <property type="protein sequence ID" value="AUR62008164-RA:cds"/>
    <property type="gene ID" value="AUR62008164"/>
</dbReference>
<dbReference type="InterPro" id="IPR050796">
    <property type="entry name" value="SCF_F-box_component"/>
</dbReference>
<evidence type="ECO:0000313" key="2">
    <source>
        <dbReference type="EnsemblPlants" id="AUR62008164-RA:cds"/>
    </source>
</evidence>
<dbReference type="InterPro" id="IPR001810">
    <property type="entry name" value="F-box_dom"/>
</dbReference>
<sequence length="296" mass="34458">MMKTKEEEEKTISPSKIGCYMPEDLITEMLLRLPVKSPVRFKSVCKDWSSIISNPSFTKTQFHLSSRVADLKPIYSSIEENQRKIATKINATSDGSLCVYLQYIGSFGWCIEPNPDVRRQLSNDALHWTLEVKKCQCHDIDYFDTIDHNRDDKEHFIFKFDMVNEVFERVADLKPIYSSTEKDKRIIAMKINATGDDSLCVYLQHNESSGYYYWPFIEARNPDDVDMWMITKSNTRKKSRLAGRCNNTGSNHEMVRITGNGNVIVFENRHYPNSMENLVIFDGRQPNKRFYIEATN</sequence>
<evidence type="ECO:0000259" key="1">
    <source>
        <dbReference type="SMART" id="SM00256"/>
    </source>
</evidence>
<proteinExistence type="predicted"/>
<keyword evidence="3" id="KW-1185">Reference proteome</keyword>
<dbReference type="Gramene" id="AUR62008164-RA">
    <property type="protein sequence ID" value="AUR62008164-RA:cds"/>
    <property type="gene ID" value="AUR62008164"/>
</dbReference>
<dbReference type="Pfam" id="PF00646">
    <property type="entry name" value="F-box"/>
    <property type="match status" value="1"/>
</dbReference>
<dbReference type="Proteomes" id="UP000596660">
    <property type="component" value="Unplaced"/>
</dbReference>
<dbReference type="SMART" id="SM00256">
    <property type="entry name" value="FBOX"/>
    <property type="match status" value="1"/>
</dbReference>
<organism evidence="2 3">
    <name type="scientific">Chenopodium quinoa</name>
    <name type="common">Quinoa</name>
    <dbReference type="NCBI Taxonomy" id="63459"/>
    <lineage>
        <taxon>Eukaryota</taxon>
        <taxon>Viridiplantae</taxon>
        <taxon>Streptophyta</taxon>
        <taxon>Embryophyta</taxon>
        <taxon>Tracheophyta</taxon>
        <taxon>Spermatophyta</taxon>
        <taxon>Magnoliopsida</taxon>
        <taxon>eudicotyledons</taxon>
        <taxon>Gunneridae</taxon>
        <taxon>Pentapetalae</taxon>
        <taxon>Caryophyllales</taxon>
        <taxon>Chenopodiaceae</taxon>
        <taxon>Chenopodioideae</taxon>
        <taxon>Atripliceae</taxon>
        <taxon>Chenopodium</taxon>
    </lineage>
</organism>
<reference evidence="2" key="2">
    <citation type="submission" date="2021-03" db="UniProtKB">
        <authorList>
            <consortium name="EnsemblPlants"/>
        </authorList>
    </citation>
    <scope>IDENTIFICATION</scope>
</reference>
<feature type="domain" description="F-box" evidence="1">
    <location>
        <begin position="21"/>
        <end position="61"/>
    </location>
</feature>
<dbReference type="SUPFAM" id="SSF81383">
    <property type="entry name" value="F-box domain"/>
    <property type="match status" value="1"/>
</dbReference>
<dbReference type="InterPro" id="IPR036047">
    <property type="entry name" value="F-box-like_dom_sf"/>
</dbReference>
<protein>
    <recommendedName>
        <fullName evidence="1">F-box domain-containing protein</fullName>
    </recommendedName>
</protein>
<evidence type="ECO:0000313" key="3">
    <source>
        <dbReference type="Proteomes" id="UP000596660"/>
    </source>
</evidence>
<dbReference type="AlphaFoldDB" id="A0A803L8H5"/>